<dbReference type="Proteomes" id="UP001597519">
    <property type="component" value="Unassembled WGS sequence"/>
</dbReference>
<keyword evidence="3" id="KW-0067">ATP-binding</keyword>
<dbReference type="InterPro" id="IPR050773">
    <property type="entry name" value="CbxX/CfxQ_RuBisCO_ESX"/>
</dbReference>
<dbReference type="PRINTS" id="PR00819">
    <property type="entry name" value="CBXCFQXSUPER"/>
</dbReference>
<evidence type="ECO:0000256" key="3">
    <source>
        <dbReference type="ARBA" id="ARBA00022840"/>
    </source>
</evidence>
<dbReference type="SMART" id="SM00382">
    <property type="entry name" value="AAA"/>
    <property type="match status" value="2"/>
</dbReference>
<dbReference type="SUPFAM" id="SSF52540">
    <property type="entry name" value="P-loop containing nucleoside triphosphate hydrolases"/>
    <property type="match status" value="2"/>
</dbReference>
<dbReference type="InterPro" id="IPR003593">
    <property type="entry name" value="AAA+_ATPase"/>
</dbReference>
<proteinExistence type="inferred from homology"/>
<evidence type="ECO:0000313" key="6">
    <source>
        <dbReference type="Proteomes" id="UP001597519"/>
    </source>
</evidence>
<comment type="similarity">
    <text evidence="1">Belongs to the CbxX/CfxQ family.</text>
</comment>
<accession>A0ABW5WXG9</accession>
<name>A0ABW5WXG9_9STAP</name>
<evidence type="ECO:0000313" key="5">
    <source>
        <dbReference type="EMBL" id="MFD2831526.1"/>
    </source>
</evidence>
<feature type="domain" description="AAA+ ATPase" evidence="4">
    <location>
        <begin position="713"/>
        <end position="852"/>
    </location>
</feature>
<dbReference type="Pfam" id="PF17866">
    <property type="entry name" value="AAA_lid_6"/>
    <property type="match status" value="1"/>
</dbReference>
<dbReference type="InterPro" id="IPR000641">
    <property type="entry name" value="CbxX/CfxQ"/>
</dbReference>
<evidence type="ECO:0000259" key="4">
    <source>
        <dbReference type="SMART" id="SM00382"/>
    </source>
</evidence>
<dbReference type="Gene3D" id="1.10.8.60">
    <property type="match status" value="1"/>
</dbReference>
<keyword evidence="2" id="KW-0547">Nucleotide-binding</keyword>
<organism evidence="5 6">
    <name type="scientific">Corticicoccus populi</name>
    <dbReference type="NCBI Taxonomy" id="1812821"/>
    <lineage>
        <taxon>Bacteria</taxon>
        <taxon>Bacillati</taxon>
        <taxon>Bacillota</taxon>
        <taxon>Bacilli</taxon>
        <taxon>Bacillales</taxon>
        <taxon>Staphylococcaceae</taxon>
        <taxon>Corticicoccus</taxon>
    </lineage>
</organism>
<feature type="domain" description="AAA+ ATPase" evidence="4">
    <location>
        <begin position="438"/>
        <end position="577"/>
    </location>
</feature>
<reference evidence="6" key="1">
    <citation type="journal article" date="2019" name="Int. J. Syst. Evol. Microbiol.">
        <title>The Global Catalogue of Microorganisms (GCM) 10K type strain sequencing project: providing services to taxonomists for standard genome sequencing and annotation.</title>
        <authorList>
            <consortium name="The Broad Institute Genomics Platform"/>
            <consortium name="The Broad Institute Genome Sequencing Center for Infectious Disease"/>
            <person name="Wu L."/>
            <person name="Ma J."/>
        </authorList>
    </citation>
    <scope>NUCLEOTIDE SEQUENCE [LARGE SCALE GENOMIC DNA]</scope>
    <source>
        <strain evidence="6">KCTC 33575</strain>
    </source>
</reference>
<sequence length="938" mass="105014">MGKEIVVGSGPGEIKMEEIFTHAASGDHVKFKRINGFHTLPAGMNVPKDSTLTFTGAADDRIVKVSAGITVYGELTLDNLTLDFGLTGSDTGERIYVAGGVLNLKNLTVLGSDRTISPVLVDGGVINIDDTEVLNRAENGYGVDIQKSTGKMTTSYTNGISLDGSVLSVTDSSVLGGMQLKESAELTASHTKFNFTDSVNPRNIICTDSRMKLFNCEVKGDKIDNPIRAFNSNLELNGFKIRQVRDNGFGVEINDHSEAVISNSDINGLYIKSSRAEVIDKSTISGFFELFESSTFKARHLVNQTIPPNYTMMLTGDSAADIEYFESSYNPMFKVTDSNLKIDEQNVPDENSVTAEVYGDSKVTGENIKCIEYDQNQGDRVTEVKETYSDSVETAEDAMASLDQLVGLDEVKRAARKFINVTNVNKKKEEQGIPVKKASLHSMFLGNPGTGKTTVARLIGKILSQNGVLKNDHFVEVSRQDLVSGYIGKTTENTLEKLKAAHGGVFFVDEAYTLNSTEGTANYGQEALDTILKYMEDYRDDIMIIFAGYTKEMFDFMNMNPGLKSRVPHSFDFEDYTVEQLVEIGVKDLELQHYQFDHDRYHKELSKAYRRSTEGSNARFVRNFNEKLVMEQSNRVEETGLTEKEDFLTINDEDWDNMFGNDDNDTQKALNELLEELNRLVGLENVKAHVTQLVKEAQANKLFEERGMSFEQSTYHMVFAGPPGTGKTTVARLISKIFCALDILSKDTLIEVDRGDLVGSYIGHSEKNTNNAIDRAMGGVLFIDEAYQLTVNDSDRDFGHQVVDTLITALENHRDQFITIFAGYTNDMERFLEANDGLKSRIPYKIEFDEYSSEEVAEIVIRSLDGKWRFNEDFLRMTVTGKYDTLPDNEKSNGRWARNFTQKLLMLQKNYIVSEDVPPDDFDFITDKVIYEMGQMNI</sequence>
<evidence type="ECO:0000256" key="1">
    <source>
        <dbReference type="ARBA" id="ARBA00010378"/>
    </source>
</evidence>
<evidence type="ECO:0000256" key="2">
    <source>
        <dbReference type="ARBA" id="ARBA00022741"/>
    </source>
</evidence>
<dbReference type="CDD" id="cd00009">
    <property type="entry name" value="AAA"/>
    <property type="match status" value="2"/>
</dbReference>
<comment type="caution">
    <text evidence="5">The sequence shown here is derived from an EMBL/GenBank/DDBJ whole genome shotgun (WGS) entry which is preliminary data.</text>
</comment>
<keyword evidence="6" id="KW-1185">Reference proteome</keyword>
<dbReference type="InterPro" id="IPR027417">
    <property type="entry name" value="P-loop_NTPase"/>
</dbReference>
<dbReference type="Gene3D" id="3.40.50.300">
    <property type="entry name" value="P-loop containing nucleotide triphosphate hydrolases"/>
    <property type="match status" value="2"/>
</dbReference>
<dbReference type="PANTHER" id="PTHR43392:SF2">
    <property type="entry name" value="AAA-TYPE ATPASE FAMILY PROTEIN _ ANKYRIN REPEAT FAMILY PROTEIN"/>
    <property type="match status" value="1"/>
</dbReference>
<dbReference type="InterPro" id="IPR003959">
    <property type="entry name" value="ATPase_AAA_core"/>
</dbReference>
<dbReference type="RefSeq" id="WP_377775849.1">
    <property type="nucleotide sequence ID" value="NZ_JBHUOQ010000005.1"/>
</dbReference>
<dbReference type="InterPro" id="IPR041627">
    <property type="entry name" value="AAA_lid_6"/>
</dbReference>
<protein>
    <submittedName>
        <fullName evidence="5">AAA family ATPase</fullName>
    </submittedName>
</protein>
<dbReference type="PANTHER" id="PTHR43392">
    <property type="entry name" value="AAA-TYPE ATPASE FAMILY PROTEIN / ANKYRIN REPEAT FAMILY PROTEIN"/>
    <property type="match status" value="1"/>
</dbReference>
<dbReference type="EMBL" id="JBHUOQ010000005">
    <property type="protein sequence ID" value="MFD2831526.1"/>
    <property type="molecule type" value="Genomic_DNA"/>
</dbReference>
<dbReference type="Pfam" id="PF00004">
    <property type="entry name" value="AAA"/>
    <property type="match status" value="2"/>
</dbReference>
<gene>
    <name evidence="5" type="ORF">ACFSX4_13700</name>
</gene>